<dbReference type="Pfam" id="PF02113">
    <property type="entry name" value="Peptidase_S13"/>
    <property type="match status" value="1"/>
</dbReference>
<evidence type="ECO:0000256" key="2">
    <source>
        <dbReference type="ARBA" id="ARBA00022801"/>
    </source>
</evidence>
<comment type="similarity">
    <text evidence="1">Belongs to the peptidase S13 family.</text>
</comment>
<proteinExistence type="inferred from homology"/>
<accession>A0ABN6PNZ3</accession>
<feature type="chain" id="PRO_5046019577" evidence="3">
    <location>
        <begin position="16"/>
        <end position="487"/>
    </location>
</feature>
<evidence type="ECO:0000313" key="5">
    <source>
        <dbReference type="Proteomes" id="UP001057498"/>
    </source>
</evidence>
<reference evidence="4" key="1">
    <citation type="submission" date="2022-04" db="EMBL/GenBank/DDBJ databases">
        <title>Whole genome sequence of Sphaerotilus sp. FB-5.</title>
        <authorList>
            <person name="Takeda M."/>
            <person name="Narihara S."/>
            <person name="Akimoto M."/>
            <person name="Akimoto R."/>
            <person name="Nishiyashiki S."/>
            <person name="Murakami T."/>
        </authorList>
    </citation>
    <scope>NUCLEOTIDE SEQUENCE</scope>
    <source>
        <strain evidence="4">FB-5</strain>
    </source>
</reference>
<dbReference type="PANTHER" id="PTHR30023">
    <property type="entry name" value="D-ALANYL-D-ALANINE CARBOXYPEPTIDASE"/>
    <property type="match status" value="1"/>
</dbReference>
<name>A0ABN6PNZ3_9BURK</name>
<dbReference type="EMBL" id="AP025730">
    <property type="protein sequence ID" value="BDI05748.1"/>
    <property type="molecule type" value="Genomic_DNA"/>
</dbReference>
<keyword evidence="2" id="KW-0378">Hydrolase</keyword>
<dbReference type="InterPro" id="IPR012338">
    <property type="entry name" value="Beta-lactam/transpept-like"/>
</dbReference>
<dbReference type="InterPro" id="IPR000667">
    <property type="entry name" value="Peptidase_S13"/>
</dbReference>
<gene>
    <name evidence="4" type="primary">dacB_2</name>
    <name evidence="4" type="ORF">CATMQ487_27180</name>
</gene>
<keyword evidence="3" id="KW-0732">Signal</keyword>
<keyword evidence="5" id="KW-1185">Reference proteome</keyword>
<sequence length="487" mass="51323">MAATAACLLPGVARAALPARPAAAPTLLPPALREQLVASGLAPEHYGLYAAPVSGGAPLLAWQADQPFVLASTAKLVTSIAALDLLGPDFRWRTEAHLTGPLRDGRLLGDLVIVGGGDATLSSVDVLAWMRRWRAAGLEEILGDIVLDRSRFLLSDEDHASTPTPAAERPHHVRPDALTLDGGTVQVSVQAGRRGQPRLEVTPPMGSALRLVNAVTRQGGCSATAQWRERAGAEELHVSGAWSADCPARPLQIAPLNPAELSRRALAELWRQAGGRLQGRVRELPQPGASTPWHPADRAGLAPAPWSEHRSATLGELVRGMNKVSHNLIARHLMLSLSPDFPSRPATLAGAQARVRQWLAARGLPADRLAVDSGSGLSRAERGSPRALTDLLRHSAQGPHARGLLASLPVAGIDGTLEHRLHGGAAQGQAWLKTGTLLDARALAGYVRTRGGRQLAVALLANDPDPEAAARATPALDACVEWLARHA</sequence>
<dbReference type="NCBIfam" id="TIGR00666">
    <property type="entry name" value="PBP4"/>
    <property type="match status" value="1"/>
</dbReference>
<dbReference type="SUPFAM" id="SSF56601">
    <property type="entry name" value="beta-lactamase/transpeptidase-like"/>
    <property type="match status" value="1"/>
</dbReference>
<evidence type="ECO:0000313" key="4">
    <source>
        <dbReference type="EMBL" id="BDI05748.1"/>
    </source>
</evidence>
<protein>
    <submittedName>
        <fullName evidence="4">Peptidase</fullName>
    </submittedName>
</protein>
<dbReference type="PANTHER" id="PTHR30023:SF0">
    <property type="entry name" value="PENICILLIN-SENSITIVE CARBOXYPEPTIDASE A"/>
    <property type="match status" value="1"/>
</dbReference>
<dbReference type="Proteomes" id="UP001057498">
    <property type="component" value="Chromosome"/>
</dbReference>
<organism evidence="4 5">
    <name type="scientific">Sphaerotilus microaerophilus</name>
    <dbReference type="NCBI Taxonomy" id="2914710"/>
    <lineage>
        <taxon>Bacteria</taxon>
        <taxon>Pseudomonadati</taxon>
        <taxon>Pseudomonadota</taxon>
        <taxon>Betaproteobacteria</taxon>
        <taxon>Burkholderiales</taxon>
        <taxon>Sphaerotilaceae</taxon>
        <taxon>Sphaerotilus</taxon>
    </lineage>
</organism>
<evidence type="ECO:0000256" key="1">
    <source>
        <dbReference type="ARBA" id="ARBA00006096"/>
    </source>
</evidence>
<evidence type="ECO:0000256" key="3">
    <source>
        <dbReference type="SAM" id="SignalP"/>
    </source>
</evidence>
<dbReference type="Gene3D" id="3.50.80.20">
    <property type="entry name" value="D-Ala-D-Ala carboxypeptidase C, peptidase S13"/>
    <property type="match status" value="1"/>
</dbReference>
<feature type="signal peptide" evidence="3">
    <location>
        <begin position="1"/>
        <end position="15"/>
    </location>
</feature>
<dbReference type="PRINTS" id="PR00922">
    <property type="entry name" value="DADACBPTASE3"/>
</dbReference>
<dbReference type="Gene3D" id="3.40.710.10">
    <property type="entry name" value="DD-peptidase/beta-lactamase superfamily"/>
    <property type="match status" value="1"/>
</dbReference>